<accession>A0A0K2VNY1</accession>
<reference evidence="2" key="1">
    <citation type="submission" date="2014-08" db="EMBL/GenBank/DDBJ databases">
        <authorList>
            <person name="Edwards T."/>
        </authorList>
    </citation>
    <scope>NUCLEOTIDE SEQUENCE [LARGE SCALE GENOMIC DNA]</scope>
</reference>
<dbReference type="AlphaFoldDB" id="A0A0K2VNY1"/>
<dbReference type="Proteomes" id="UP000182888">
    <property type="component" value="Unassembled WGS sequence"/>
</dbReference>
<proteinExistence type="predicted"/>
<evidence type="ECO:0000313" key="1">
    <source>
        <dbReference type="EMBL" id="CDX50078.1"/>
    </source>
</evidence>
<protein>
    <recommendedName>
        <fullName evidence="3">Lytic murein transglycosylase</fullName>
    </recommendedName>
</protein>
<gene>
    <name evidence="1" type="ORF">MPL1032_100338</name>
</gene>
<organism evidence="1 2">
    <name type="scientific">Mesorhizobium plurifarium</name>
    <dbReference type="NCBI Taxonomy" id="69974"/>
    <lineage>
        <taxon>Bacteria</taxon>
        <taxon>Pseudomonadati</taxon>
        <taxon>Pseudomonadota</taxon>
        <taxon>Alphaproteobacteria</taxon>
        <taxon>Hyphomicrobiales</taxon>
        <taxon>Phyllobacteriaceae</taxon>
        <taxon>Mesorhizobium</taxon>
    </lineage>
</organism>
<dbReference type="EMBL" id="CCND01000002">
    <property type="protein sequence ID" value="CDX50078.1"/>
    <property type="molecule type" value="Genomic_DNA"/>
</dbReference>
<evidence type="ECO:0008006" key="3">
    <source>
        <dbReference type="Google" id="ProtNLM"/>
    </source>
</evidence>
<sequence>MLRAVGLQEIELTLRPVPPLCPAGHLPLKGGDQMSRRLSPIINVAGCAERLELLISPLEGEMAGRPERGAWTLSSRHVRSTSIA</sequence>
<name>A0A0K2VNY1_MESPL</name>
<evidence type="ECO:0000313" key="2">
    <source>
        <dbReference type="Proteomes" id="UP000182888"/>
    </source>
</evidence>